<dbReference type="FunFam" id="1.10.442.10:FF:000002">
    <property type="entry name" value="Cytochrome c oxidase subunit V"/>
    <property type="match status" value="1"/>
</dbReference>
<evidence type="ECO:0000256" key="7">
    <source>
        <dbReference type="ARBA" id="ARBA00022989"/>
    </source>
</evidence>
<comment type="similarity">
    <text evidence="3">Belongs to the cytochrome c oxidase IV family.</text>
</comment>
<dbReference type="Gene3D" id="1.10.442.10">
    <property type="entry name" value="Cytochrome c oxidase subunit IV"/>
    <property type="match status" value="1"/>
</dbReference>
<keyword evidence="9" id="KW-0496">Mitochondrion</keyword>
<dbReference type="FunCoup" id="A0A401GI70">
    <property type="interactions" value="70"/>
</dbReference>
<evidence type="ECO:0000256" key="2">
    <source>
        <dbReference type="ARBA" id="ARBA00004673"/>
    </source>
</evidence>
<dbReference type="InterPro" id="IPR036639">
    <property type="entry name" value="Cyt_c_oxidase_su4_sf"/>
</dbReference>
<dbReference type="RefSeq" id="XP_027612736.1">
    <property type="nucleotide sequence ID" value="XM_027756935.1"/>
</dbReference>
<dbReference type="GO" id="GO:0045277">
    <property type="term" value="C:respiratory chain complex IV"/>
    <property type="evidence" value="ECO:0007669"/>
    <property type="project" value="InterPro"/>
</dbReference>
<keyword evidence="8" id="KW-0560">Oxidoreductase</keyword>
<dbReference type="CDD" id="cd00922">
    <property type="entry name" value="Cyt_c_Oxidase_IV"/>
    <property type="match status" value="1"/>
</dbReference>
<dbReference type="AlphaFoldDB" id="A0A401GI70"/>
<dbReference type="InterPro" id="IPR004203">
    <property type="entry name" value="Cyt_c_oxidase_su4_fam"/>
</dbReference>
<evidence type="ECO:0000313" key="12">
    <source>
        <dbReference type="Proteomes" id="UP000287166"/>
    </source>
</evidence>
<dbReference type="PANTHER" id="PTHR10707">
    <property type="entry name" value="CYTOCHROME C OXIDASE SUBUNIT IV"/>
    <property type="match status" value="1"/>
</dbReference>
<evidence type="ECO:0000256" key="10">
    <source>
        <dbReference type="ARBA" id="ARBA00023136"/>
    </source>
</evidence>
<keyword evidence="12" id="KW-1185">Reference proteome</keyword>
<comment type="subcellular location">
    <subcellularLocation>
        <location evidence="1">Mitochondrion inner membrane</location>
        <topology evidence="1">Single-pass membrane protein</topology>
    </subcellularLocation>
</comment>
<dbReference type="GO" id="GO:0016491">
    <property type="term" value="F:oxidoreductase activity"/>
    <property type="evidence" value="ECO:0007669"/>
    <property type="project" value="UniProtKB-KW"/>
</dbReference>
<dbReference type="GeneID" id="38778740"/>
<evidence type="ECO:0000313" key="11">
    <source>
        <dbReference type="EMBL" id="GBE81823.1"/>
    </source>
</evidence>
<evidence type="ECO:0000256" key="5">
    <source>
        <dbReference type="ARBA" id="ARBA00022792"/>
    </source>
</evidence>
<evidence type="ECO:0000256" key="8">
    <source>
        <dbReference type="ARBA" id="ARBA00023002"/>
    </source>
</evidence>
<keyword evidence="5" id="KW-0999">Mitochondrion inner membrane</keyword>
<dbReference type="GO" id="GO:0005743">
    <property type="term" value="C:mitochondrial inner membrane"/>
    <property type="evidence" value="ECO:0007669"/>
    <property type="project" value="UniProtKB-SubCell"/>
</dbReference>
<dbReference type="GO" id="GO:0006123">
    <property type="term" value="P:mitochondrial electron transport, cytochrome c to oxygen"/>
    <property type="evidence" value="ECO:0007669"/>
    <property type="project" value="InterPro"/>
</dbReference>
<name>A0A401GI70_9APHY</name>
<comment type="pathway">
    <text evidence="2">Energy metabolism; oxidative phosphorylation.</text>
</comment>
<sequence length="172" mass="18733">MQALRLAHPRAALRRPLVRTLAATAGSPPAGAASSSQAVVPLSNVEAQWERLSSDEQLVIHQQLEEIQKKDWKTLSIDEKKAAYYVAFGPHGPRTPVSPPGESLKVFLYTMAGIATSGALFYATKALAAPPPKTITKEWEEAMNQRAIEQKMNPITGITSEGYKGPTFVQHK</sequence>
<gene>
    <name evidence="11" type="ORF">SCP_0401960</name>
</gene>
<dbReference type="InParanoid" id="A0A401GI70"/>
<dbReference type="Pfam" id="PF02936">
    <property type="entry name" value="COX4"/>
    <property type="match status" value="1"/>
</dbReference>
<organism evidence="11 12">
    <name type="scientific">Sparassis crispa</name>
    <dbReference type="NCBI Taxonomy" id="139825"/>
    <lineage>
        <taxon>Eukaryota</taxon>
        <taxon>Fungi</taxon>
        <taxon>Dikarya</taxon>
        <taxon>Basidiomycota</taxon>
        <taxon>Agaricomycotina</taxon>
        <taxon>Agaricomycetes</taxon>
        <taxon>Polyporales</taxon>
        <taxon>Sparassidaceae</taxon>
        <taxon>Sparassis</taxon>
    </lineage>
</organism>
<keyword evidence="4" id="KW-0812">Transmembrane</keyword>
<protein>
    <submittedName>
        <fullName evidence="11">Cytochrome c oxidase polypeptide 5, mitochondrial</fullName>
    </submittedName>
</protein>
<dbReference type="EMBL" id="BFAD01000004">
    <property type="protein sequence ID" value="GBE81823.1"/>
    <property type="molecule type" value="Genomic_DNA"/>
</dbReference>
<proteinExistence type="inferred from homology"/>
<dbReference type="STRING" id="139825.A0A401GI70"/>
<dbReference type="Proteomes" id="UP000287166">
    <property type="component" value="Unassembled WGS sequence"/>
</dbReference>
<dbReference type="PANTHER" id="PTHR10707:SF10">
    <property type="entry name" value="CYTOCHROME C OXIDASE SUBUNIT 4"/>
    <property type="match status" value="1"/>
</dbReference>
<evidence type="ECO:0000256" key="4">
    <source>
        <dbReference type="ARBA" id="ARBA00022692"/>
    </source>
</evidence>
<keyword evidence="10" id="KW-0472">Membrane</keyword>
<accession>A0A401GI70</accession>
<evidence type="ECO:0000256" key="1">
    <source>
        <dbReference type="ARBA" id="ARBA00004434"/>
    </source>
</evidence>
<keyword evidence="7" id="KW-1133">Transmembrane helix</keyword>
<keyword evidence="6" id="KW-0809">Transit peptide</keyword>
<comment type="caution">
    <text evidence="11">The sequence shown here is derived from an EMBL/GenBank/DDBJ whole genome shotgun (WGS) entry which is preliminary data.</text>
</comment>
<evidence type="ECO:0000256" key="3">
    <source>
        <dbReference type="ARBA" id="ARBA00008135"/>
    </source>
</evidence>
<evidence type="ECO:0000256" key="6">
    <source>
        <dbReference type="ARBA" id="ARBA00022946"/>
    </source>
</evidence>
<dbReference type="OrthoDB" id="186013at2759"/>
<evidence type="ECO:0000256" key="9">
    <source>
        <dbReference type="ARBA" id="ARBA00023128"/>
    </source>
</evidence>
<dbReference type="SUPFAM" id="SSF81406">
    <property type="entry name" value="Mitochondrial cytochrome c oxidase subunit IV"/>
    <property type="match status" value="1"/>
</dbReference>
<reference evidence="11 12" key="1">
    <citation type="journal article" date="2018" name="Sci. Rep.">
        <title>Genome sequence of the cauliflower mushroom Sparassis crispa (Hanabiratake) and its association with beneficial usage.</title>
        <authorList>
            <person name="Kiyama R."/>
            <person name="Furutani Y."/>
            <person name="Kawaguchi K."/>
            <person name="Nakanishi T."/>
        </authorList>
    </citation>
    <scope>NUCLEOTIDE SEQUENCE [LARGE SCALE GENOMIC DNA]</scope>
</reference>